<feature type="transmembrane region" description="Helical" evidence="2">
    <location>
        <begin position="362"/>
        <end position="381"/>
    </location>
</feature>
<dbReference type="HOGENOM" id="CLU_483730_0_0_0"/>
<dbReference type="Proteomes" id="UP000004671">
    <property type="component" value="Chromosome"/>
</dbReference>
<reference evidence="3 6" key="2">
    <citation type="submission" date="2016-11" db="EMBL/GenBank/DDBJ databases">
        <title>Genomic analysis of Caldithrix abyssi and proposal of a novel bacterial phylum Caldithrichaeota.</title>
        <authorList>
            <person name="Kublanov I."/>
            <person name="Sigalova O."/>
            <person name="Gavrilov S."/>
            <person name="Lebedinsky A."/>
            <person name="Ivanova N."/>
            <person name="Daum C."/>
            <person name="Reddy T."/>
            <person name="Klenk H.P."/>
            <person name="Goker M."/>
            <person name="Reva O."/>
            <person name="Miroshnichenko M."/>
            <person name="Kyprides N."/>
            <person name="Woyke T."/>
            <person name="Gelfand M."/>
        </authorList>
    </citation>
    <scope>NUCLEOTIDE SEQUENCE [LARGE SCALE GENOMIC DNA]</scope>
    <source>
        <strain evidence="3 6">LF13</strain>
    </source>
</reference>
<evidence type="ECO:0000256" key="2">
    <source>
        <dbReference type="SAM" id="Phobius"/>
    </source>
</evidence>
<gene>
    <name evidence="3" type="ORF">Cabys_2043</name>
    <name evidence="4" type="ORF">Calab_3164</name>
</gene>
<keyword evidence="1" id="KW-0175">Coiled coil</keyword>
<dbReference type="STRING" id="880073.Cabys_2043"/>
<dbReference type="KEGG" id="caby:Cabys_2043"/>
<dbReference type="RefSeq" id="WP_006930124.1">
    <property type="nucleotide sequence ID" value="NZ_CM001402.1"/>
</dbReference>
<protein>
    <submittedName>
        <fullName evidence="4">Uncharacterized protein</fullName>
    </submittedName>
</protein>
<dbReference type="Proteomes" id="UP000183868">
    <property type="component" value="Chromosome"/>
</dbReference>
<dbReference type="EMBL" id="CM001402">
    <property type="protein sequence ID" value="EHO42770.1"/>
    <property type="molecule type" value="Genomic_DNA"/>
</dbReference>
<evidence type="ECO:0000313" key="4">
    <source>
        <dbReference type="EMBL" id="EHO42770.1"/>
    </source>
</evidence>
<dbReference type="EMBL" id="CP018099">
    <property type="protein sequence ID" value="APF18792.1"/>
    <property type="molecule type" value="Genomic_DNA"/>
</dbReference>
<accession>H1XUE4</accession>
<evidence type="ECO:0000256" key="1">
    <source>
        <dbReference type="SAM" id="Coils"/>
    </source>
</evidence>
<dbReference type="AlphaFoldDB" id="H1XUE4"/>
<keyword evidence="2" id="KW-0472">Membrane</keyword>
<sequence>MHIHIINQNTESPLRAQGLLILFGLLKENPEKITILDETLKEWECATDEKLFSVVGLPRERHVEYLRLRILVGESQVNLWMLPSGKNNPDIINAIASDLKPINNSQQVINILLAQNYPSQNIQLPVVEFTDKKNLLIFIIALSQWLLNDQEIEDADKFNILEQLIPTQCWELIIEKGGLNPQEIYNAYEEIKQLASDEKEEKEIPDSFWQPVDTLAAPVNKEDCPMNTLNLNESQAALAIKNPHEASRLNDWFNSVREEILKNIKQNTHKLGECFQKRYEEIINKNDPLILQKNEIESIYTPQKYQTLFNEIERRQKNLEAEQKENLPINLFNEVQQKIEQLEQRMFQAVNTIKRTIPERNIVIPAALSILLTILFFGIPLFLTIPDARPPMEWKELKMDLVWLGALLLLISLFAVYIYKKEKKKIESEINALKNQLQAIQEKLTKLYEAHAKAHTLQMQLNILLQLKEKLLEHKQKMEVISQKKNAQMTLLNDWQTNIIRPLEEEINSVSKKKVVSQPSPLKVFLQNGAQNTNIEMTSDLIVSTARQNTLLIKLEKANNGSS</sequence>
<feature type="coiled-coil region" evidence="1">
    <location>
        <begin position="305"/>
        <end position="352"/>
    </location>
</feature>
<keyword evidence="2" id="KW-1133">Transmembrane helix</keyword>
<evidence type="ECO:0000313" key="5">
    <source>
        <dbReference type="Proteomes" id="UP000004671"/>
    </source>
</evidence>
<proteinExistence type="predicted"/>
<evidence type="ECO:0000313" key="6">
    <source>
        <dbReference type="Proteomes" id="UP000183868"/>
    </source>
</evidence>
<feature type="coiled-coil region" evidence="1">
    <location>
        <begin position="416"/>
        <end position="484"/>
    </location>
</feature>
<dbReference type="PaxDb" id="880073-Calab_3164"/>
<keyword evidence="2" id="KW-0812">Transmembrane</keyword>
<organism evidence="4 5">
    <name type="scientific">Caldithrix abyssi DSM 13497</name>
    <dbReference type="NCBI Taxonomy" id="880073"/>
    <lineage>
        <taxon>Bacteria</taxon>
        <taxon>Pseudomonadati</taxon>
        <taxon>Calditrichota</taxon>
        <taxon>Calditrichia</taxon>
        <taxon>Calditrichales</taxon>
        <taxon>Calditrichaceae</taxon>
        <taxon>Caldithrix</taxon>
    </lineage>
</organism>
<evidence type="ECO:0000313" key="3">
    <source>
        <dbReference type="EMBL" id="APF18792.1"/>
    </source>
</evidence>
<reference evidence="4 5" key="1">
    <citation type="submission" date="2011-09" db="EMBL/GenBank/DDBJ databases">
        <title>The permanent draft genome of Caldithrix abyssi DSM 13497.</title>
        <authorList>
            <consortium name="US DOE Joint Genome Institute (JGI-PGF)"/>
            <person name="Lucas S."/>
            <person name="Han J."/>
            <person name="Lapidus A."/>
            <person name="Bruce D."/>
            <person name="Goodwin L."/>
            <person name="Pitluck S."/>
            <person name="Peters L."/>
            <person name="Kyrpides N."/>
            <person name="Mavromatis K."/>
            <person name="Ivanova N."/>
            <person name="Mikhailova N."/>
            <person name="Chertkov O."/>
            <person name="Detter J.C."/>
            <person name="Tapia R."/>
            <person name="Han C."/>
            <person name="Land M."/>
            <person name="Hauser L."/>
            <person name="Markowitz V."/>
            <person name="Cheng J.-F."/>
            <person name="Hugenholtz P."/>
            <person name="Woyke T."/>
            <person name="Wu D."/>
            <person name="Spring S."/>
            <person name="Brambilla E."/>
            <person name="Klenk H.-P."/>
            <person name="Eisen J.A."/>
        </authorList>
    </citation>
    <scope>NUCLEOTIDE SEQUENCE [LARGE SCALE GENOMIC DNA]</scope>
    <source>
        <strain evidence="4 5">DSM 13497</strain>
    </source>
</reference>
<feature type="transmembrane region" description="Helical" evidence="2">
    <location>
        <begin position="401"/>
        <end position="419"/>
    </location>
</feature>
<keyword evidence="5" id="KW-1185">Reference proteome</keyword>
<name>H1XUE4_CALAY</name>